<proteinExistence type="predicted"/>
<sequence length="25" mass="3045">MLQSNIIYKPTSTWFLLHMFFLTLV</sequence>
<evidence type="ECO:0000313" key="1">
    <source>
        <dbReference type="EMBL" id="MBW86396.1"/>
    </source>
</evidence>
<name>A0A2P2IYU8_RHIMU</name>
<reference evidence="1" key="1">
    <citation type="submission" date="2018-02" db="EMBL/GenBank/DDBJ databases">
        <title>Rhizophora mucronata_Transcriptome.</title>
        <authorList>
            <person name="Meera S.P."/>
            <person name="Sreeshan A."/>
            <person name="Augustine A."/>
        </authorList>
    </citation>
    <scope>NUCLEOTIDE SEQUENCE</scope>
    <source>
        <tissue evidence="1">Leaf</tissue>
    </source>
</reference>
<dbReference type="AlphaFoldDB" id="A0A2P2IYU8"/>
<organism evidence="1">
    <name type="scientific">Rhizophora mucronata</name>
    <name type="common">Asiatic mangrove</name>
    <dbReference type="NCBI Taxonomy" id="61149"/>
    <lineage>
        <taxon>Eukaryota</taxon>
        <taxon>Viridiplantae</taxon>
        <taxon>Streptophyta</taxon>
        <taxon>Embryophyta</taxon>
        <taxon>Tracheophyta</taxon>
        <taxon>Spermatophyta</taxon>
        <taxon>Magnoliopsida</taxon>
        <taxon>eudicotyledons</taxon>
        <taxon>Gunneridae</taxon>
        <taxon>Pentapetalae</taxon>
        <taxon>rosids</taxon>
        <taxon>fabids</taxon>
        <taxon>Malpighiales</taxon>
        <taxon>Rhizophoraceae</taxon>
        <taxon>Rhizophora</taxon>
    </lineage>
</organism>
<protein>
    <submittedName>
        <fullName evidence="1">Uncharacterized protein</fullName>
    </submittedName>
</protein>
<accession>A0A2P2IYU8</accession>
<dbReference type="EMBL" id="GGEC01005913">
    <property type="protein sequence ID" value="MBW86396.1"/>
    <property type="molecule type" value="Transcribed_RNA"/>
</dbReference>